<name>A0AAN6F2D8_EXODE</name>
<protein>
    <submittedName>
        <fullName evidence="1">Uncharacterized protein</fullName>
    </submittedName>
</protein>
<accession>A0AAN6F2D8</accession>
<dbReference type="AlphaFoldDB" id="A0AAN6F2D8"/>
<gene>
    <name evidence="1" type="ORF">HRR80_001840</name>
</gene>
<sequence>MGLYRLHIPAAAPKGPWRDTVLFDSGKILIGNTNTTVQEPHSFRSWRPPSAGGVPKDASASLVELTIPTKLSSKSSVPSPAPSMAWPFGPWHTLVIRSPFVECLSPVSW</sequence>
<evidence type="ECO:0000313" key="2">
    <source>
        <dbReference type="Proteomes" id="UP001161757"/>
    </source>
</evidence>
<evidence type="ECO:0000313" key="1">
    <source>
        <dbReference type="EMBL" id="KAJ8995149.1"/>
    </source>
</evidence>
<reference evidence="1" key="1">
    <citation type="submission" date="2023-01" db="EMBL/GenBank/DDBJ databases">
        <title>Exophiala dermititidis isolated from Cystic Fibrosis Patient.</title>
        <authorList>
            <person name="Kurbessoian T."/>
            <person name="Crocker A."/>
            <person name="Murante D."/>
            <person name="Hogan D.A."/>
            <person name="Stajich J.E."/>
        </authorList>
    </citation>
    <scope>NUCLEOTIDE SEQUENCE</scope>
    <source>
        <strain evidence="1">Ex8</strain>
    </source>
</reference>
<dbReference type="EMBL" id="JAJGCB010000002">
    <property type="protein sequence ID" value="KAJ8995149.1"/>
    <property type="molecule type" value="Genomic_DNA"/>
</dbReference>
<proteinExistence type="predicted"/>
<organism evidence="1 2">
    <name type="scientific">Exophiala dermatitidis</name>
    <name type="common">Black yeast-like fungus</name>
    <name type="synonym">Wangiella dermatitidis</name>
    <dbReference type="NCBI Taxonomy" id="5970"/>
    <lineage>
        <taxon>Eukaryota</taxon>
        <taxon>Fungi</taxon>
        <taxon>Dikarya</taxon>
        <taxon>Ascomycota</taxon>
        <taxon>Pezizomycotina</taxon>
        <taxon>Eurotiomycetes</taxon>
        <taxon>Chaetothyriomycetidae</taxon>
        <taxon>Chaetothyriales</taxon>
        <taxon>Herpotrichiellaceae</taxon>
        <taxon>Exophiala</taxon>
    </lineage>
</organism>
<dbReference type="Proteomes" id="UP001161757">
    <property type="component" value="Unassembled WGS sequence"/>
</dbReference>
<comment type="caution">
    <text evidence="1">The sequence shown here is derived from an EMBL/GenBank/DDBJ whole genome shotgun (WGS) entry which is preliminary data.</text>
</comment>